<dbReference type="AlphaFoldDB" id="A0A073K8V0"/>
<dbReference type="GO" id="GO:0016491">
    <property type="term" value="F:oxidoreductase activity"/>
    <property type="evidence" value="ECO:0007669"/>
    <property type="project" value="UniProtKB-KW"/>
</dbReference>
<evidence type="ECO:0000256" key="3">
    <source>
        <dbReference type="ARBA" id="ARBA00023002"/>
    </source>
</evidence>
<dbReference type="InterPro" id="IPR002938">
    <property type="entry name" value="FAD-bd"/>
</dbReference>
<keyword evidence="1" id="KW-0285">Flavoprotein</keyword>
<comment type="caution">
    <text evidence="5">The sequence shown here is derived from an EMBL/GenBank/DDBJ whole genome shotgun (WGS) entry which is preliminary data.</text>
</comment>
<dbReference type="Pfam" id="PF01494">
    <property type="entry name" value="FAD_binding_3"/>
    <property type="match status" value="1"/>
</dbReference>
<dbReference type="SUPFAM" id="SSF51905">
    <property type="entry name" value="FAD/NAD(P)-binding domain"/>
    <property type="match status" value="1"/>
</dbReference>
<dbReference type="GO" id="GO:0044550">
    <property type="term" value="P:secondary metabolite biosynthetic process"/>
    <property type="evidence" value="ECO:0007669"/>
    <property type="project" value="TreeGrafter"/>
</dbReference>
<dbReference type="GO" id="GO:0071949">
    <property type="term" value="F:FAD binding"/>
    <property type="evidence" value="ECO:0007669"/>
    <property type="project" value="InterPro"/>
</dbReference>
<organism evidence="5 6">
    <name type="scientific">Bacillus gaemokensis</name>
    <dbReference type="NCBI Taxonomy" id="574375"/>
    <lineage>
        <taxon>Bacteria</taxon>
        <taxon>Bacillati</taxon>
        <taxon>Bacillota</taxon>
        <taxon>Bacilli</taxon>
        <taxon>Bacillales</taxon>
        <taxon>Bacillaceae</taxon>
        <taxon>Bacillus</taxon>
        <taxon>Bacillus cereus group</taxon>
    </lineage>
</organism>
<reference evidence="5 6" key="1">
    <citation type="submission" date="2014-06" db="EMBL/GenBank/DDBJ databases">
        <title>Draft genome sequence of Bacillus gaemokensis JCM 15801 (MCCC 1A00707).</title>
        <authorList>
            <person name="Lai Q."/>
            <person name="Liu Y."/>
            <person name="Shao Z."/>
        </authorList>
    </citation>
    <scope>NUCLEOTIDE SEQUENCE [LARGE SCALE GENOMIC DNA]</scope>
    <source>
        <strain evidence="5 6">JCM 15801</strain>
    </source>
</reference>
<dbReference type="PANTHER" id="PTHR46720">
    <property type="entry name" value="HYDROXYLASE, PUTATIVE (AFU_ORTHOLOGUE AFUA_3G01460)-RELATED"/>
    <property type="match status" value="1"/>
</dbReference>
<gene>
    <name evidence="5" type="ORF">BAGA_15235</name>
</gene>
<dbReference type="PRINTS" id="PR00420">
    <property type="entry name" value="RNGMNOXGNASE"/>
</dbReference>
<evidence type="ECO:0000259" key="4">
    <source>
        <dbReference type="Pfam" id="PF01494"/>
    </source>
</evidence>
<evidence type="ECO:0000256" key="1">
    <source>
        <dbReference type="ARBA" id="ARBA00022630"/>
    </source>
</evidence>
<dbReference type="Gene3D" id="3.50.50.60">
    <property type="entry name" value="FAD/NAD(P)-binding domain"/>
    <property type="match status" value="1"/>
</dbReference>
<keyword evidence="2" id="KW-0274">FAD</keyword>
<name>A0A073K8V0_9BACI</name>
<accession>A0A073K8V0</accession>
<evidence type="ECO:0000256" key="2">
    <source>
        <dbReference type="ARBA" id="ARBA00022827"/>
    </source>
</evidence>
<dbReference type="InterPro" id="IPR051104">
    <property type="entry name" value="FAD_monoxygenase"/>
</dbReference>
<dbReference type="eggNOG" id="COG0654">
    <property type="taxonomic scope" value="Bacteria"/>
</dbReference>
<dbReference type="InterPro" id="IPR036188">
    <property type="entry name" value="FAD/NAD-bd_sf"/>
</dbReference>
<dbReference type="PANTHER" id="PTHR46720:SF3">
    <property type="entry name" value="FAD-BINDING DOMAIN-CONTAINING PROTEIN-RELATED"/>
    <property type="match status" value="1"/>
</dbReference>
<evidence type="ECO:0000313" key="6">
    <source>
        <dbReference type="Proteomes" id="UP000027778"/>
    </source>
</evidence>
<dbReference type="EMBL" id="JOTM01000023">
    <property type="protein sequence ID" value="KEK22882.1"/>
    <property type="molecule type" value="Genomic_DNA"/>
</dbReference>
<evidence type="ECO:0000313" key="5">
    <source>
        <dbReference type="EMBL" id="KEK22882.1"/>
    </source>
</evidence>
<proteinExistence type="predicted"/>
<keyword evidence="6" id="KW-1185">Reference proteome</keyword>
<protein>
    <recommendedName>
        <fullName evidence="4">FAD-binding domain-containing protein</fullName>
    </recommendedName>
</protein>
<sequence>MFEDWEGPVAEIIRKTTNINARSLFKFDSLPTWSKGRVALIGDAAHGTSPWTGQGTSIALEDAMYLAKMLKEHDFSDAYYYFEDDRKQRIDSIFKKFENPDQFFMEMGNELSSYKIQWNDEEVYSLK</sequence>
<feature type="domain" description="FAD-binding" evidence="4">
    <location>
        <begin position="32"/>
        <end position="72"/>
    </location>
</feature>
<keyword evidence="3" id="KW-0560">Oxidoreductase</keyword>
<dbReference type="Proteomes" id="UP000027778">
    <property type="component" value="Unassembled WGS sequence"/>
</dbReference>
<dbReference type="STRING" id="574375.AZF08_09860"/>
<dbReference type="OrthoDB" id="9766816at2"/>